<evidence type="ECO:0000313" key="2">
    <source>
        <dbReference type="Proteomes" id="UP000277279"/>
    </source>
</evidence>
<proteinExistence type="predicted"/>
<reference evidence="1 2" key="1">
    <citation type="submission" date="2018-11" db="EMBL/GenBank/DDBJ databases">
        <authorList>
            <person name="Huo Y."/>
        </authorList>
    </citation>
    <scope>NUCLEOTIDE SEQUENCE [LARGE SCALE GENOMIC DNA]</scope>
    <source>
        <strain evidence="1 2">DSM 30132</strain>
    </source>
</reference>
<dbReference type="Proteomes" id="UP000277279">
    <property type="component" value="Unassembled WGS sequence"/>
</dbReference>
<name>A0A3R9AHZ0_9HYPH</name>
<accession>A0A3R9AHZ0</accession>
<organism evidence="1 2">
    <name type="scientific">Rhizobium pisi</name>
    <dbReference type="NCBI Taxonomy" id="574561"/>
    <lineage>
        <taxon>Bacteria</taxon>
        <taxon>Pseudomonadati</taxon>
        <taxon>Pseudomonadota</taxon>
        <taxon>Alphaproteobacteria</taxon>
        <taxon>Hyphomicrobiales</taxon>
        <taxon>Rhizobiaceae</taxon>
        <taxon>Rhizobium/Agrobacterium group</taxon>
        <taxon>Rhizobium</taxon>
    </lineage>
</organism>
<comment type="caution">
    <text evidence="1">The sequence shown here is derived from an EMBL/GenBank/DDBJ whole genome shotgun (WGS) entry which is preliminary data.</text>
</comment>
<dbReference type="EMBL" id="RJJT01000006">
    <property type="protein sequence ID" value="RSB81109.1"/>
    <property type="molecule type" value="Genomic_DNA"/>
</dbReference>
<gene>
    <name evidence="1" type="ORF">EFD55_10940</name>
</gene>
<dbReference type="AlphaFoldDB" id="A0A3R9AHZ0"/>
<evidence type="ECO:0000313" key="1">
    <source>
        <dbReference type="EMBL" id="RSB81109.1"/>
    </source>
</evidence>
<sequence length="66" mass="7101">MRKANNGFYSVIDVTTGAPAEVDATSIQLTHSEAEDLLTRLRTHPCDSATVGELRTAGQQNSPIPF</sequence>
<protein>
    <submittedName>
        <fullName evidence="1">Uncharacterized protein</fullName>
    </submittedName>
</protein>